<dbReference type="PATRIC" id="fig|518642.10.peg.3187"/>
<dbReference type="Proteomes" id="UP000176005">
    <property type="component" value="Unassembled WGS sequence"/>
</dbReference>
<dbReference type="PIRSF" id="PIRSF000521">
    <property type="entry name" value="Transaminase_4ab_Lys_Orn"/>
    <property type="match status" value="1"/>
</dbReference>
<keyword evidence="4 5" id="KW-0663">Pyridoxal phosphate</keyword>
<proteinExistence type="inferred from homology"/>
<dbReference type="GO" id="GO:0008483">
    <property type="term" value="F:transaminase activity"/>
    <property type="evidence" value="ECO:0007669"/>
    <property type="project" value="UniProtKB-KW"/>
</dbReference>
<dbReference type="Gene3D" id="3.90.1150.10">
    <property type="entry name" value="Aspartate Aminotransferase, domain 1"/>
    <property type="match status" value="1"/>
</dbReference>
<dbReference type="SUPFAM" id="SSF53383">
    <property type="entry name" value="PLP-dependent transferases"/>
    <property type="match status" value="1"/>
</dbReference>
<dbReference type="GO" id="GO:0030170">
    <property type="term" value="F:pyridoxal phosphate binding"/>
    <property type="evidence" value="ECO:0007669"/>
    <property type="project" value="InterPro"/>
</dbReference>
<evidence type="ECO:0000256" key="3">
    <source>
        <dbReference type="ARBA" id="ARBA00022679"/>
    </source>
</evidence>
<dbReference type="Gene3D" id="3.40.640.10">
    <property type="entry name" value="Type I PLP-dependent aspartate aminotransferase-like (Major domain)"/>
    <property type="match status" value="1"/>
</dbReference>
<keyword evidence="2 6" id="KW-0032">Aminotransferase</keyword>
<evidence type="ECO:0000256" key="1">
    <source>
        <dbReference type="ARBA" id="ARBA00001933"/>
    </source>
</evidence>
<accession>A0A1E7L540</accession>
<evidence type="ECO:0000256" key="2">
    <source>
        <dbReference type="ARBA" id="ARBA00022576"/>
    </source>
</evidence>
<protein>
    <submittedName>
        <fullName evidence="6">Ornithine aminotransferase</fullName>
    </submittedName>
</protein>
<dbReference type="InterPro" id="IPR049704">
    <property type="entry name" value="Aminotrans_3_PPA_site"/>
</dbReference>
<dbReference type="InterPro" id="IPR015421">
    <property type="entry name" value="PyrdxlP-dep_Trfase_major"/>
</dbReference>
<keyword evidence="3 6" id="KW-0808">Transferase</keyword>
<evidence type="ECO:0000313" key="6">
    <source>
        <dbReference type="EMBL" id="OEV11299.1"/>
    </source>
</evidence>
<comment type="similarity">
    <text evidence="5">Belongs to the class-III pyridoxal-phosphate-dependent aminotransferase family.</text>
</comment>
<dbReference type="AlphaFoldDB" id="A0A1E7L540"/>
<name>A0A1E7L540_9ACTN</name>
<dbReference type="PROSITE" id="PS00600">
    <property type="entry name" value="AA_TRANSFER_CLASS_3"/>
    <property type="match status" value="1"/>
</dbReference>
<dbReference type="GO" id="GO:0042802">
    <property type="term" value="F:identical protein binding"/>
    <property type="evidence" value="ECO:0007669"/>
    <property type="project" value="TreeGrafter"/>
</dbReference>
<evidence type="ECO:0000256" key="5">
    <source>
        <dbReference type="RuleBase" id="RU003560"/>
    </source>
</evidence>
<dbReference type="InterPro" id="IPR005814">
    <property type="entry name" value="Aminotrans_3"/>
</dbReference>
<comment type="caution">
    <text evidence="6">The sequence shown here is derived from an EMBL/GenBank/DDBJ whole genome shotgun (WGS) entry which is preliminary data.</text>
</comment>
<evidence type="ECO:0000256" key="4">
    <source>
        <dbReference type="ARBA" id="ARBA00022898"/>
    </source>
</evidence>
<dbReference type="InterPro" id="IPR015424">
    <property type="entry name" value="PyrdxlP-dep_Trfase"/>
</dbReference>
<sequence length="406" mass="42002">MSPALALAGKFAGQGAVEVAAEGCEVRLSDGRGVLDFGSYAVPLLGHRNPAVVAAVRDQLDAMPVSTRSLSSPPLARAAREVVEYVGEPRLNRVHFGTNGADAVEVAVKLARIVTGRPTVAAVRGAYHGKTMGALALTSHTRFRAGLEELLGGVVHLDPEDPEAVARALADTPLAAVVFEPVQGENGVVPLPADVLARWCADAKQAGAFVISDEIQVGLRRAGERSVALHAGLPVDALLLGKPLGGGVAAVSAAVLSDELYQPLTDDPFRHTATFSGQPLTMAAVPAALGAIEELTERGAHLAKLMESELGGLKERFPTVLTAVRGRGLIWGADFATPEHAGEVVVGLAERGLLVSPCLSRPETLRLLPPLVAADDDVHRAMAHLEGALEQARSAVGDNAGGASQC</sequence>
<gene>
    <name evidence="6" type="ORF">AN218_13605</name>
</gene>
<dbReference type="EMBL" id="LJGW01000233">
    <property type="protein sequence ID" value="OEV11299.1"/>
    <property type="molecule type" value="Genomic_DNA"/>
</dbReference>
<comment type="cofactor">
    <cofactor evidence="1">
        <name>pyridoxal 5'-phosphate</name>
        <dbReference type="ChEBI" id="CHEBI:597326"/>
    </cofactor>
</comment>
<organism evidence="6 7">
    <name type="scientific">Streptomyces nanshensis</name>
    <dbReference type="NCBI Taxonomy" id="518642"/>
    <lineage>
        <taxon>Bacteria</taxon>
        <taxon>Bacillati</taxon>
        <taxon>Actinomycetota</taxon>
        <taxon>Actinomycetes</taxon>
        <taxon>Kitasatosporales</taxon>
        <taxon>Streptomycetaceae</taxon>
        <taxon>Streptomyces</taxon>
    </lineage>
</organism>
<evidence type="ECO:0000313" key="7">
    <source>
        <dbReference type="Proteomes" id="UP000176005"/>
    </source>
</evidence>
<keyword evidence="7" id="KW-1185">Reference proteome</keyword>
<dbReference type="PANTHER" id="PTHR11986:SF79">
    <property type="entry name" value="ACETYLORNITHINE AMINOTRANSFERASE, MITOCHONDRIAL"/>
    <property type="match status" value="1"/>
</dbReference>
<dbReference type="InterPro" id="IPR050103">
    <property type="entry name" value="Class-III_PLP-dep_AT"/>
</dbReference>
<reference evidence="6 7" key="1">
    <citation type="journal article" date="2016" name="Front. Microbiol.">
        <title>Comparative Genomics Analysis of Streptomyces Species Reveals Their Adaptation to the Marine Environment and Their Diversity at the Genomic Level.</title>
        <authorList>
            <person name="Tian X."/>
            <person name="Zhang Z."/>
            <person name="Yang T."/>
            <person name="Chen M."/>
            <person name="Li J."/>
            <person name="Chen F."/>
            <person name="Yang J."/>
            <person name="Li W."/>
            <person name="Zhang B."/>
            <person name="Zhang Z."/>
            <person name="Wu J."/>
            <person name="Zhang C."/>
            <person name="Long L."/>
            <person name="Xiao J."/>
        </authorList>
    </citation>
    <scope>NUCLEOTIDE SEQUENCE [LARGE SCALE GENOMIC DNA]</scope>
    <source>
        <strain evidence="6 7">SCSIO 10429</strain>
    </source>
</reference>
<dbReference type="InterPro" id="IPR015422">
    <property type="entry name" value="PyrdxlP-dep_Trfase_small"/>
</dbReference>
<dbReference type="Pfam" id="PF00202">
    <property type="entry name" value="Aminotran_3"/>
    <property type="match status" value="1"/>
</dbReference>
<dbReference type="PANTHER" id="PTHR11986">
    <property type="entry name" value="AMINOTRANSFERASE CLASS III"/>
    <property type="match status" value="1"/>
</dbReference>